<evidence type="ECO:0000259" key="2">
    <source>
        <dbReference type="Pfam" id="PF14028"/>
    </source>
</evidence>
<gene>
    <name evidence="3" type="ORF">EQG79_27895</name>
</gene>
<accession>A0A4Q2UCC8</accession>
<organism evidence="3 4">
    <name type="scientific">Spirosoma sordidisoli</name>
    <dbReference type="NCBI Taxonomy" id="2502893"/>
    <lineage>
        <taxon>Bacteria</taxon>
        <taxon>Pseudomonadati</taxon>
        <taxon>Bacteroidota</taxon>
        <taxon>Cytophagia</taxon>
        <taxon>Cytophagales</taxon>
        <taxon>Cytophagaceae</taxon>
        <taxon>Spirosoma</taxon>
    </lineage>
</organism>
<dbReference type="AlphaFoldDB" id="A0A4Q2UCC8"/>
<name>A0A4Q2UCC8_9BACT</name>
<dbReference type="InterPro" id="IPR006827">
    <property type="entry name" value="Lant_deHydtase_N"/>
</dbReference>
<feature type="domain" description="Thiopeptide-type bacteriocin biosynthesis" evidence="2">
    <location>
        <begin position="762"/>
        <end position="1021"/>
    </location>
</feature>
<proteinExistence type="predicted"/>
<dbReference type="Pfam" id="PF14028">
    <property type="entry name" value="Lant_dehydr_C"/>
    <property type="match status" value="1"/>
</dbReference>
<dbReference type="InterPro" id="IPR023809">
    <property type="entry name" value="Thiopep_bacteriocin_synth_dom"/>
</dbReference>
<feature type="domain" description="Lantibiotic dehydratase N-terminal" evidence="1">
    <location>
        <begin position="44"/>
        <end position="692"/>
    </location>
</feature>
<sequence length="1038" mass="117877">MNALPQPYRFALLRSPLFSIDQLITQWEHLADFGDNTLRWWLEQPLAEKALYVASPALYQVWQDWRNNPGCIPSEAARLALWRYIVRMSSRCTPFGLFAGVSSISLSDQTSGVLVSGNSTLRTRPDMAWLTRLIASLEQHRAIQSELRYCLNNSLYQLGGQYRYSAYRLIDGQRSFYINSVERDELLEALLNHVKQIPNGVTARALIEMVQQCTGDTEKEAATYVDALINEHVLISELEPGVTGPPAFEQVLKRLRSIPAASSVVQSLTTLQNTLCQPDLSVAELVNLDKQMRAMLGEDDLPGDVLQTDMIRLSATVTVGEPVVGKISQQLTRLMPLRTHYVPETLGTFARRFFDRYGNEPKPLLVALDHESGIGYGPNGLAGASGHSALLQQLTISASNRKMPVSDQLDAFRLAKLTDFLRTGQLAQTITDAELTQLAKEQTPASITARSWAVLGDLLGADTEAIDNGQFQIVLKSVTGPTAASLMTRFTALDDVLTRQVQELTDWEAQQYPDCLLAEIVHLPTGRVGNVVCRPSLRAYEIPYLTPGGVGDDHILLLSDLWIRVPDGKTVELWSKKHDKRVLPRNSTAHNYHGSDDIYRFLSDLSHQDESLHLRWSWGTLADQPALPRLTYQNIVVSRAQWQLNWQTNWVSANAMVDQVQQSLTLPRYVALAEADNELLLDLTVAPCRQILFTELQKRKTVRLVEWLATPEACWLTGEGGRFTGELVIPFRQTAAPLPYRPSPFTESIRTVQRTFLPGSEWLYVKVYVGEQTADELLTSVIAPFTDEAIGQGHIQQWFFVRYYDPEPHLRLRFFGQPETNAQVLATLMASLQGWIDQDRVQSVQIDTYEREVERYGTTTIEQCEQLFGLDSQWIIDWIIRRDELEEDEHWWVACQQADQMLGGFGFTLMQKERLLNTLQERFLAEHGHNPAMRKHLNEQYRVWHARCLCREEAYRTRLLAMPSEMNHLIGQLRAVRTAESTAQPPEVDFIASLLHMHFNRFFSSDQRLSEGVVYHFLARRYASEQARQSSQMLRLPT</sequence>
<dbReference type="NCBIfam" id="TIGR03891">
    <property type="entry name" value="thiopep_ocin"/>
    <property type="match status" value="1"/>
</dbReference>
<dbReference type="EMBL" id="SBLB01000012">
    <property type="protein sequence ID" value="RYC66667.1"/>
    <property type="molecule type" value="Genomic_DNA"/>
</dbReference>
<protein>
    <submittedName>
        <fullName evidence="3">Subtilin biosynthesis protein spaB</fullName>
    </submittedName>
</protein>
<evidence type="ECO:0000259" key="1">
    <source>
        <dbReference type="Pfam" id="PF04738"/>
    </source>
</evidence>
<dbReference type="RefSeq" id="WP_129606057.1">
    <property type="nucleotide sequence ID" value="NZ_SBLB01000012.1"/>
</dbReference>
<dbReference type="Pfam" id="PF04738">
    <property type="entry name" value="Lant_dehydr_N"/>
    <property type="match status" value="1"/>
</dbReference>
<dbReference type="Proteomes" id="UP000290407">
    <property type="component" value="Unassembled WGS sequence"/>
</dbReference>
<keyword evidence="4" id="KW-1185">Reference proteome</keyword>
<comment type="caution">
    <text evidence="3">The sequence shown here is derived from an EMBL/GenBank/DDBJ whole genome shotgun (WGS) entry which is preliminary data.</text>
</comment>
<evidence type="ECO:0000313" key="4">
    <source>
        <dbReference type="Proteomes" id="UP000290407"/>
    </source>
</evidence>
<reference evidence="3 4" key="1">
    <citation type="submission" date="2019-01" db="EMBL/GenBank/DDBJ databases">
        <title>Spirosoma flava sp. nov., a propanil-degrading bacterium isolated from herbicide-contaminated soil.</title>
        <authorList>
            <person name="Zhang L."/>
            <person name="Jiang J.-D."/>
        </authorList>
    </citation>
    <scope>NUCLEOTIDE SEQUENCE [LARGE SCALE GENOMIC DNA]</scope>
    <source>
        <strain evidence="3 4">TY50</strain>
    </source>
</reference>
<evidence type="ECO:0000313" key="3">
    <source>
        <dbReference type="EMBL" id="RYC66667.1"/>
    </source>
</evidence>